<reference evidence="2 3" key="1">
    <citation type="submission" date="2020-02" db="EMBL/GenBank/DDBJ databases">
        <authorList>
            <person name="Ferguson B K."/>
        </authorList>
    </citation>
    <scope>NUCLEOTIDE SEQUENCE [LARGE SCALE GENOMIC DNA]</scope>
</reference>
<organism evidence="2 3">
    <name type="scientific">Trichogramma brassicae</name>
    <dbReference type="NCBI Taxonomy" id="86971"/>
    <lineage>
        <taxon>Eukaryota</taxon>
        <taxon>Metazoa</taxon>
        <taxon>Ecdysozoa</taxon>
        <taxon>Arthropoda</taxon>
        <taxon>Hexapoda</taxon>
        <taxon>Insecta</taxon>
        <taxon>Pterygota</taxon>
        <taxon>Neoptera</taxon>
        <taxon>Endopterygota</taxon>
        <taxon>Hymenoptera</taxon>
        <taxon>Apocrita</taxon>
        <taxon>Proctotrupomorpha</taxon>
        <taxon>Chalcidoidea</taxon>
        <taxon>Trichogrammatidae</taxon>
        <taxon>Trichogramma</taxon>
    </lineage>
</organism>
<evidence type="ECO:0000313" key="3">
    <source>
        <dbReference type="Proteomes" id="UP000479190"/>
    </source>
</evidence>
<proteinExistence type="predicted"/>
<dbReference type="EMBL" id="CADCXV010000661">
    <property type="protein sequence ID" value="CAB0031973.1"/>
    <property type="molecule type" value="Genomic_DNA"/>
</dbReference>
<protein>
    <submittedName>
        <fullName evidence="2">Uncharacterized protein</fullName>
    </submittedName>
</protein>
<sequence>MPDWSVPSIGRIGSGTPIDDFDHEEPGESRMGPACHGHRSHRFLPILLRFHRPGHQLPRKKEETHEIFVERTVVSELEASHWLADLGIGIHVDVGLTDFGLLDVVVDLQPDDILERQSIRERAEMLSIYCDL</sequence>
<dbReference type="Proteomes" id="UP000479190">
    <property type="component" value="Unassembled WGS sequence"/>
</dbReference>
<gene>
    <name evidence="2" type="ORF">TBRA_LOCUS3927</name>
</gene>
<evidence type="ECO:0000313" key="2">
    <source>
        <dbReference type="EMBL" id="CAB0031973.1"/>
    </source>
</evidence>
<evidence type="ECO:0000256" key="1">
    <source>
        <dbReference type="SAM" id="MobiDB-lite"/>
    </source>
</evidence>
<keyword evidence="3" id="KW-1185">Reference proteome</keyword>
<name>A0A6H5I8H4_9HYME</name>
<feature type="region of interest" description="Disordered" evidence="1">
    <location>
        <begin position="1"/>
        <end position="35"/>
    </location>
</feature>
<dbReference type="AlphaFoldDB" id="A0A6H5I8H4"/>
<accession>A0A6H5I8H4</accession>